<keyword evidence="1" id="KW-0732">Signal</keyword>
<dbReference type="Pfam" id="PF04392">
    <property type="entry name" value="ABC_sub_bind"/>
    <property type="match status" value="1"/>
</dbReference>
<evidence type="ECO:0000313" key="2">
    <source>
        <dbReference type="EMBL" id="MET4579603.1"/>
    </source>
</evidence>
<feature type="chain" id="PRO_5047026047" evidence="1">
    <location>
        <begin position="29"/>
        <end position="326"/>
    </location>
</feature>
<name>A0ABV2QFD7_9BURK</name>
<dbReference type="InterPro" id="IPR028082">
    <property type="entry name" value="Peripla_BP_I"/>
</dbReference>
<dbReference type="PANTHER" id="PTHR35271:SF1">
    <property type="entry name" value="ABC TRANSPORTER, SUBSTRATE-BINDING LIPOPROTEIN"/>
    <property type="match status" value="1"/>
</dbReference>
<gene>
    <name evidence="2" type="ORF">ABIE13_004740</name>
</gene>
<organism evidence="2 3">
    <name type="scientific">Ottowia thiooxydans</name>
    <dbReference type="NCBI Taxonomy" id="219182"/>
    <lineage>
        <taxon>Bacteria</taxon>
        <taxon>Pseudomonadati</taxon>
        <taxon>Pseudomonadota</taxon>
        <taxon>Betaproteobacteria</taxon>
        <taxon>Burkholderiales</taxon>
        <taxon>Comamonadaceae</taxon>
        <taxon>Ottowia</taxon>
    </lineage>
</organism>
<dbReference type="PANTHER" id="PTHR35271">
    <property type="entry name" value="ABC TRANSPORTER, SUBSTRATE-BINDING LIPOPROTEIN-RELATED"/>
    <property type="match status" value="1"/>
</dbReference>
<dbReference type="InterPro" id="IPR007487">
    <property type="entry name" value="ABC_transpt-TYRBP-like"/>
</dbReference>
<keyword evidence="3" id="KW-1185">Reference proteome</keyword>
<comment type="caution">
    <text evidence="2">The sequence shown here is derived from an EMBL/GenBank/DDBJ whole genome shotgun (WGS) entry which is preliminary data.</text>
</comment>
<reference evidence="2 3" key="1">
    <citation type="submission" date="2024-06" db="EMBL/GenBank/DDBJ databases">
        <title>Sorghum-associated microbial communities from plants grown in Nebraska, USA.</title>
        <authorList>
            <person name="Schachtman D."/>
        </authorList>
    </citation>
    <scope>NUCLEOTIDE SEQUENCE [LARGE SCALE GENOMIC DNA]</scope>
    <source>
        <strain evidence="2 3">2709</strain>
    </source>
</reference>
<evidence type="ECO:0000256" key="1">
    <source>
        <dbReference type="SAM" id="SignalP"/>
    </source>
</evidence>
<dbReference type="Proteomes" id="UP001549320">
    <property type="component" value="Unassembled WGS sequence"/>
</dbReference>
<dbReference type="EMBL" id="JBEPSH010000010">
    <property type="protein sequence ID" value="MET4579603.1"/>
    <property type="molecule type" value="Genomic_DNA"/>
</dbReference>
<evidence type="ECO:0000313" key="3">
    <source>
        <dbReference type="Proteomes" id="UP001549320"/>
    </source>
</evidence>
<protein>
    <submittedName>
        <fullName evidence="2">ABC transport system substrate-binding protein</fullName>
    </submittedName>
</protein>
<dbReference type="CDD" id="cd06325">
    <property type="entry name" value="PBP1_ABC_unchar_transporter"/>
    <property type="match status" value="1"/>
</dbReference>
<accession>A0ABV2QFD7</accession>
<feature type="signal peptide" evidence="1">
    <location>
        <begin position="1"/>
        <end position="28"/>
    </location>
</feature>
<dbReference type="Gene3D" id="3.40.50.2300">
    <property type="match status" value="2"/>
</dbReference>
<proteinExistence type="predicted"/>
<sequence>MTTFVARRWAVGTLAALATLAMAPGVQAQAVKTVGVTAIVDHPALDAVRKGVQDELKALGWEEGKNLKLSYQSAQGNSATAGQIARKFVGDKVDVIVAVATPSAQAAVAATKSIPVVFAAVTDPVAAKLVKSWQPSGTNVTGASDALPLAAQIDLLLKVKPGAKRVGYVYSPGEVNSTIVLKELKAELAKRGMTVAEAAAPRTVDIPSAAKSLVGKADVIYTTTDNNVVSAYESMVRVAEEAKLPLVAADTDSVKRGAVAALGMNYYDLGRQTGKIVDRILKGTKAGAIAPEVGAKMSLVVNPGAAEKQGVKLPEALIKEAAEVVK</sequence>
<dbReference type="SUPFAM" id="SSF53822">
    <property type="entry name" value="Periplasmic binding protein-like I"/>
    <property type="match status" value="1"/>
</dbReference>